<dbReference type="eggNOG" id="ENOG5031PEA">
    <property type="taxonomic scope" value="Bacteria"/>
</dbReference>
<dbReference type="EMBL" id="CP002780">
    <property type="protein sequence ID" value="AEG58526.1"/>
    <property type="molecule type" value="Genomic_DNA"/>
</dbReference>
<feature type="transmembrane region" description="Helical" evidence="1">
    <location>
        <begin position="98"/>
        <end position="118"/>
    </location>
</feature>
<dbReference type="RefSeq" id="WP_013840303.1">
    <property type="nucleotide sequence ID" value="NC_015589.1"/>
</dbReference>
<proteinExistence type="predicted"/>
<dbReference type="NCBIfam" id="NF041644">
    <property type="entry name" value="CBO0543_fam"/>
    <property type="match status" value="1"/>
</dbReference>
<feature type="transmembrane region" description="Helical" evidence="1">
    <location>
        <begin position="7"/>
        <end position="30"/>
    </location>
</feature>
<gene>
    <name evidence="2" type="ordered locus">Desru_0228</name>
</gene>
<keyword evidence="1" id="KW-0812">Transmembrane</keyword>
<dbReference type="STRING" id="696281.Desru_0228"/>
<feature type="transmembrane region" description="Helical" evidence="1">
    <location>
        <begin position="67"/>
        <end position="86"/>
    </location>
</feature>
<dbReference type="OrthoDB" id="1683460at2"/>
<evidence type="ECO:0000256" key="1">
    <source>
        <dbReference type="SAM" id="Phobius"/>
    </source>
</evidence>
<sequence>MNVSLENIIMLVSALVTLLLLLFAVNWRYFRDVVVVFLFKAVFDLTVGSMVEKANCIDYPVRLWPQYFDTPVLFEVWTFPVLCVLYNQITRERGFGPILYYAVLFSAGIAAIEYPIMIYTELIKYNHWTWFLNFWALFATFLASRAFMAFFRWGCNHFRPY</sequence>
<dbReference type="InterPro" id="IPR048147">
    <property type="entry name" value="CBO0543-like"/>
</dbReference>
<dbReference type="Proteomes" id="UP000009234">
    <property type="component" value="Chromosome"/>
</dbReference>
<accession>F6DNI6</accession>
<keyword evidence="1" id="KW-0472">Membrane</keyword>
<keyword evidence="3" id="KW-1185">Reference proteome</keyword>
<feature type="transmembrane region" description="Helical" evidence="1">
    <location>
        <begin position="130"/>
        <end position="151"/>
    </location>
</feature>
<dbReference type="AlphaFoldDB" id="F6DNI6"/>
<reference evidence="3" key="1">
    <citation type="submission" date="2011-05" db="EMBL/GenBank/DDBJ databases">
        <title>Complete sequence of Desulfotomaculum ruminis DSM 2154.</title>
        <authorList>
            <person name="Lucas S."/>
            <person name="Copeland A."/>
            <person name="Lapidus A."/>
            <person name="Cheng J.-F."/>
            <person name="Goodwin L."/>
            <person name="Pitluck S."/>
            <person name="Lu M."/>
            <person name="Detter J.C."/>
            <person name="Han C."/>
            <person name="Tapia R."/>
            <person name="Land M."/>
            <person name="Hauser L."/>
            <person name="Kyrpides N."/>
            <person name="Ivanova N."/>
            <person name="Mikhailova N."/>
            <person name="Pagani I."/>
            <person name="Stams A.J.M."/>
            <person name="Plugge C.M."/>
            <person name="Muyzer G."/>
            <person name="Kuever J."/>
            <person name="Parshina S.N."/>
            <person name="Ivanova A.E."/>
            <person name="Nazina T.N."/>
            <person name="Brambilla E."/>
            <person name="Spring S."/>
            <person name="Klenk H.-P."/>
            <person name="Woyke T."/>
        </authorList>
    </citation>
    <scope>NUCLEOTIDE SEQUENCE [LARGE SCALE GENOMIC DNA]</scope>
    <source>
        <strain evidence="3">ATCC 23193 / DSM 2154 / NCIB 8452 / DL</strain>
    </source>
</reference>
<dbReference type="HOGENOM" id="CLU_119466_1_0_9"/>
<organism evidence="2 3">
    <name type="scientific">Desulforamulus ruminis (strain ATCC 23193 / DSM 2154 / NCIMB 8452 / DL)</name>
    <name type="common">Desulfotomaculum ruminis</name>
    <dbReference type="NCBI Taxonomy" id="696281"/>
    <lineage>
        <taxon>Bacteria</taxon>
        <taxon>Bacillati</taxon>
        <taxon>Bacillota</taxon>
        <taxon>Clostridia</taxon>
        <taxon>Eubacteriales</taxon>
        <taxon>Peptococcaceae</taxon>
        <taxon>Desulforamulus</taxon>
    </lineage>
</organism>
<reference evidence="2 3" key="2">
    <citation type="journal article" date="2012" name="Stand. Genomic Sci.">
        <title>Complete genome sequence of the sulfate-reducing firmicute Desulfotomaculum ruminis type strain (DL(T)).</title>
        <authorList>
            <person name="Spring S."/>
            <person name="Visser M."/>
            <person name="Lu M."/>
            <person name="Copeland A."/>
            <person name="Lapidus A."/>
            <person name="Lucas S."/>
            <person name="Cheng J.F."/>
            <person name="Han C."/>
            <person name="Tapia R."/>
            <person name="Goodwin L.A."/>
            <person name="Pitluck S."/>
            <person name="Ivanova N."/>
            <person name="Land M."/>
            <person name="Hauser L."/>
            <person name="Larimer F."/>
            <person name="Rohde M."/>
            <person name="Goker M."/>
            <person name="Detter J.C."/>
            <person name="Kyrpides N.C."/>
            <person name="Woyke T."/>
            <person name="Schaap P.J."/>
            <person name="Plugge C.M."/>
            <person name="Muyzer G."/>
            <person name="Kuever J."/>
            <person name="Pereira I.A."/>
            <person name="Parshina S.N."/>
            <person name="Bernier-Latmani R."/>
            <person name="Stams A.J."/>
            <person name="Klenk H.P."/>
        </authorList>
    </citation>
    <scope>NUCLEOTIDE SEQUENCE [LARGE SCALE GENOMIC DNA]</scope>
    <source>
        <strain evidence="3">ATCC 23193 / DSM 2154 / NCIB 8452 / DL</strain>
    </source>
</reference>
<evidence type="ECO:0000313" key="3">
    <source>
        <dbReference type="Proteomes" id="UP000009234"/>
    </source>
</evidence>
<protein>
    <submittedName>
        <fullName evidence="2">Uncharacterized protein</fullName>
    </submittedName>
</protein>
<keyword evidence="1" id="KW-1133">Transmembrane helix</keyword>
<dbReference type="KEGG" id="dru:Desru_0228"/>
<name>F6DNI6_DESRL</name>
<evidence type="ECO:0000313" key="2">
    <source>
        <dbReference type="EMBL" id="AEG58526.1"/>
    </source>
</evidence>